<dbReference type="STRING" id="199890.A0A182PXY3"/>
<evidence type="ECO:0000256" key="1">
    <source>
        <dbReference type="SAM" id="MobiDB-lite"/>
    </source>
</evidence>
<reference evidence="2" key="2">
    <citation type="submission" date="2020-05" db="UniProtKB">
        <authorList>
            <consortium name="EnsemblMetazoa"/>
        </authorList>
    </citation>
    <scope>IDENTIFICATION</scope>
    <source>
        <strain evidence="2">Epiroticus2</strain>
    </source>
</reference>
<feature type="region of interest" description="Disordered" evidence="1">
    <location>
        <begin position="382"/>
        <end position="450"/>
    </location>
</feature>
<dbReference type="VEuPathDB" id="VectorBase:AEPI014201"/>
<proteinExistence type="predicted"/>
<feature type="compositionally biased region" description="Basic and acidic residues" evidence="1">
    <location>
        <begin position="1"/>
        <end position="11"/>
    </location>
</feature>
<evidence type="ECO:0000313" key="2">
    <source>
        <dbReference type="EnsemblMetazoa" id="AEPI014201-PA"/>
    </source>
</evidence>
<organism evidence="2 3">
    <name type="scientific">Anopheles epiroticus</name>
    <dbReference type="NCBI Taxonomy" id="199890"/>
    <lineage>
        <taxon>Eukaryota</taxon>
        <taxon>Metazoa</taxon>
        <taxon>Ecdysozoa</taxon>
        <taxon>Arthropoda</taxon>
        <taxon>Hexapoda</taxon>
        <taxon>Insecta</taxon>
        <taxon>Pterygota</taxon>
        <taxon>Neoptera</taxon>
        <taxon>Endopterygota</taxon>
        <taxon>Diptera</taxon>
        <taxon>Nematocera</taxon>
        <taxon>Culicoidea</taxon>
        <taxon>Culicidae</taxon>
        <taxon>Anophelinae</taxon>
        <taxon>Anopheles</taxon>
    </lineage>
</organism>
<feature type="compositionally biased region" description="Acidic residues" evidence="1">
    <location>
        <begin position="409"/>
        <end position="419"/>
    </location>
</feature>
<feature type="region of interest" description="Disordered" evidence="1">
    <location>
        <begin position="1"/>
        <end position="27"/>
    </location>
</feature>
<dbReference type="Proteomes" id="UP000075885">
    <property type="component" value="Unassembled WGS sequence"/>
</dbReference>
<dbReference type="EnsemblMetazoa" id="AEPI014201-RA">
    <property type="protein sequence ID" value="AEPI014201-PA"/>
    <property type="gene ID" value="AEPI014201"/>
</dbReference>
<sequence length="450" mass="51639">MENSSVHEKATGYELFPDELPDPDSVPSLEVELRKGARERLMNRKLEAQQRRAEKRPSVPTVYKLVHPSPQKYKKCQHSENFILDREVLKPLEHIGFIALPRQVVHQKRPHFVEHKLSSATNRIKTLARPGTAHVKNTLEYYSTQLSSKQQQHLQSYLEPKPFVSIQESIGYARQQRSDDAMWRRHRAKQERKLLHRIHGWEIKLLKQTMHRLSKCLKDFYLYASLEPLEEEAAQISQVVQRRISRLLETSIPRVAPQDSPDGNDVIEDFYVEFSAKVGQWIWRLMKQTGITFDKQKSFSYARKSESFVSVSSSIFQIPCVGATTTVEGELEPLSILSLELVYDCMDDAVLRVEQGSLDRRDSVCMEVAKANSAVDTMQEVVKSQSNESLPETDVGDTIDARASIQEGSQEEDETDIEDQVTVIEKIVNDEAKEEYTNPNTDEEPENDGN</sequence>
<feature type="compositionally biased region" description="Basic and acidic residues" evidence="1">
    <location>
        <begin position="427"/>
        <end position="436"/>
    </location>
</feature>
<name>A0A182PXY3_9DIPT</name>
<accession>A0A182PXY3</accession>
<dbReference type="AlphaFoldDB" id="A0A182PXY3"/>
<reference evidence="3" key="1">
    <citation type="submission" date="2013-03" db="EMBL/GenBank/DDBJ databases">
        <title>The Genome Sequence of Anopheles epiroticus epiroticus2.</title>
        <authorList>
            <consortium name="The Broad Institute Genomics Platform"/>
            <person name="Neafsey D.E."/>
            <person name="Howell P."/>
            <person name="Walker B."/>
            <person name="Young S.K."/>
            <person name="Zeng Q."/>
            <person name="Gargeya S."/>
            <person name="Fitzgerald M."/>
            <person name="Haas B."/>
            <person name="Abouelleil A."/>
            <person name="Allen A.W."/>
            <person name="Alvarado L."/>
            <person name="Arachchi H.M."/>
            <person name="Berlin A.M."/>
            <person name="Chapman S.B."/>
            <person name="Gainer-Dewar J."/>
            <person name="Goldberg J."/>
            <person name="Griggs A."/>
            <person name="Gujja S."/>
            <person name="Hansen M."/>
            <person name="Howarth C."/>
            <person name="Imamovic A."/>
            <person name="Ireland A."/>
            <person name="Larimer J."/>
            <person name="McCowan C."/>
            <person name="Murphy C."/>
            <person name="Pearson M."/>
            <person name="Poon T.W."/>
            <person name="Priest M."/>
            <person name="Roberts A."/>
            <person name="Saif S."/>
            <person name="Shea T."/>
            <person name="Sisk P."/>
            <person name="Sykes S."/>
            <person name="Wortman J."/>
            <person name="Nusbaum C."/>
            <person name="Birren B."/>
        </authorList>
    </citation>
    <scope>NUCLEOTIDE SEQUENCE [LARGE SCALE GENOMIC DNA]</scope>
    <source>
        <strain evidence="3">Epiroticus2</strain>
    </source>
</reference>
<feature type="compositionally biased region" description="Acidic residues" evidence="1">
    <location>
        <begin position="441"/>
        <end position="450"/>
    </location>
</feature>
<evidence type="ECO:0000313" key="3">
    <source>
        <dbReference type="Proteomes" id="UP000075885"/>
    </source>
</evidence>
<protein>
    <submittedName>
        <fullName evidence="2">Uncharacterized protein</fullName>
    </submittedName>
</protein>
<keyword evidence="3" id="KW-1185">Reference proteome</keyword>